<dbReference type="Proteomes" id="UP000424462">
    <property type="component" value="Plasmid pCOCCU"/>
</dbReference>
<reference evidence="3 4" key="1">
    <citation type="submission" date="2019-11" db="EMBL/GenBank/DDBJ databases">
        <title>Complete genome sequence of Corynebacterium kalinowskii 1959, a novel Corynebacterium species isolated from soil of a small paddock in Vilsendorf, Germany.</title>
        <authorList>
            <person name="Schaffert L."/>
            <person name="Ruwe M."/>
            <person name="Milse J."/>
            <person name="Hanuschka K."/>
            <person name="Ortseifen V."/>
            <person name="Droste J."/>
            <person name="Brandt D."/>
            <person name="Schlueter L."/>
            <person name="Kutter Y."/>
            <person name="Vinke S."/>
            <person name="Viehoefer P."/>
            <person name="Jacob L."/>
            <person name="Luebke N.-C."/>
            <person name="Schulte-Berndt E."/>
            <person name="Hain C."/>
            <person name="Linder M."/>
            <person name="Schmidt P."/>
            <person name="Wollenschlaeger L."/>
            <person name="Luttermann T."/>
            <person name="Thieme E."/>
            <person name="Hassa J."/>
            <person name="Haak M."/>
            <person name="Wittchen M."/>
            <person name="Mentz A."/>
            <person name="Persicke M."/>
            <person name="Busche T."/>
            <person name="Ruckert C."/>
        </authorList>
    </citation>
    <scope>NUCLEOTIDE SEQUENCE [LARGE SCALE GENOMIC DNA]</scope>
    <source>
        <strain evidence="3 4">2039</strain>
        <plasmid evidence="4">pcoccu</plasmid>
    </source>
</reference>
<evidence type="ECO:0000256" key="2">
    <source>
        <dbReference type="SAM" id="Phobius"/>
    </source>
</evidence>
<evidence type="ECO:0000313" key="3">
    <source>
        <dbReference type="EMBL" id="QGU08749.1"/>
    </source>
</evidence>
<keyword evidence="2" id="KW-1133">Transmembrane helix</keyword>
<keyword evidence="4" id="KW-1185">Reference proteome</keyword>
<keyword evidence="2" id="KW-0472">Membrane</keyword>
<proteinExistence type="predicted"/>
<feature type="region of interest" description="Disordered" evidence="1">
    <location>
        <begin position="1"/>
        <end position="25"/>
    </location>
</feature>
<feature type="transmembrane region" description="Helical" evidence="2">
    <location>
        <begin position="40"/>
        <end position="60"/>
    </location>
</feature>
<organism evidence="3 4">
    <name type="scientific">Corynebacterium occultum</name>
    <dbReference type="NCBI Taxonomy" id="2675219"/>
    <lineage>
        <taxon>Bacteria</taxon>
        <taxon>Bacillati</taxon>
        <taxon>Actinomycetota</taxon>
        <taxon>Actinomycetes</taxon>
        <taxon>Mycobacteriales</taxon>
        <taxon>Corynebacteriaceae</taxon>
        <taxon>Corynebacterium</taxon>
    </lineage>
</organism>
<feature type="transmembrane region" description="Helical" evidence="2">
    <location>
        <begin position="72"/>
        <end position="90"/>
    </location>
</feature>
<keyword evidence="2" id="KW-0812">Transmembrane</keyword>
<protein>
    <submittedName>
        <fullName evidence="3">Uncharacterized protein</fullName>
    </submittedName>
</protein>
<sequence>MTGFGYGPTHPRQEPGASTLGNPNATVFEPPKPRNKVLTVIKYVLALALLIFGVAGIATAFDPAYTATKSDFLGSILTALVFLVPAIWFFTCEIIDKIRLPKTGQRIKRFLWLPALISLASVIGASIPSGDSYGHHLSTTGNFKEILAVHDQAKQECFDSVLSHAKFSASAKIPEFKSGISVATSGELAIHSFAGTAHFPNGFGVFSEYVFLCERAQDARASAGYASDAELSYHSIDVEERNFLTSVPDLSPTGIWEPVETDGILGFEQTEPQPDNIFVFFDESGSET</sequence>
<keyword evidence="3" id="KW-0614">Plasmid</keyword>
<evidence type="ECO:0000256" key="1">
    <source>
        <dbReference type="SAM" id="MobiDB-lite"/>
    </source>
</evidence>
<evidence type="ECO:0000313" key="4">
    <source>
        <dbReference type="Proteomes" id="UP000424462"/>
    </source>
</evidence>
<dbReference type="AlphaFoldDB" id="A0A6B8W0P4"/>
<feature type="transmembrane region" description="Helical" evidence="2">
    <location>
        <begin position="110"/>
        <end position="127"/>
    </location>
</feature>
<gene>
    <name evidence="3" type="ORF">COCCU_14295</name>
</gene>
<dbReference type="KEGG" id="cok:COCCU_14295"/>
<geneLocation type="plasmid" evidence="4">
    <name>pcoccu</name>
</geneLocation>
<accession>A0A6B8W0P4</accession>
<name>A0A6B8W0P4_9CORY</name>
<dbReference type="EMBL" id="CP046456">
    <property type="protein sequence ID" value="QGU08749.1"/>
    <property type="molecule type" value="Genomic_DNA"/>
</dbReference>